<evidence type="ECO:0000313" key="7">
    <source>
        <dbReference type="Proteomes" id="UP001501563"/>
    </source>
</evidence>
<dbReference type="InterPro" id="IPR009057">
    <property type="entry name" value="Homeodomain-like_sf"/>
</dbReference>
<feature type="DNA-binding region" description="H-T-H motif" evidence="4">
    <location>
        <begin position="29"/>
        <end position="48"/>
    </location>
</feature>
<organism evidence="6 7">
    <name type="scientific">Streptomyces lannensis</name>
    <dbReference type="NCBI Taxonomy" id="766498"/>
    <lineage>
        <taxon>Bacteria</taxon>
        <taxon>Bacillati</taxon>
        <taxon>Actinomycetota</taxon>
        <taxon>Actinomycetes</taxon>
        <taxon>Kitasatosporales</taxon>
        <taxon>Streptomycetaceae</taxon>
        <taxon>Streptomyces</taxon>
    </lineage>
</organism>
<keyword evidence="7" id="KW-1185">Reference proteome</keyword>
<dbReference type="Gene3D" id="1.10.357.10">
    <property type="entry name" value="Tetracycline Repressor, domain 2"/>
    <property type="match status" value="1"/>
</dbReference>
<name>A0ABP7JVK1_9ACTN</name>
<evidence type="ECO:0000256" key="3">
    <source>
        <dbReference type="ARBA" id="ARBA00023163"/>
    </source>
</evidence>
<dbReference type="InterPro" id="IPR001647">
    <property type="entry name" value="HTH_TetR"/>
</dbReference>
<dbReference type="PANTHER" id="PTHR47506:SF1">
    <property type="entry name" value="HTH-TYPE TRANSCRIPTIONAL REGULATOR YJDC"/>
    <property type="match status" value="1"/>
</dbReference>
<dbReference type="Pfam" id="PF16925">
    <property type="entry name" value="TetR_C_13"/>
    <property type="match status" value="1"/>
</dbReference>
<dbReference type="InterPro" id="IPR036271">
    <property type="entry name" value="Tet_transcr_reg_TetR-rel_C_sf"/>
</dbReference>
<accession>A0ABP7JVK1</accession>
<evidence type="ECO:0000256" key="2">
    <source>
        <dbReference type="ARBA" id="ARBA00023125"/>
    </source>
</evidence>
<dbReference type="Proteomes" id="UP001501563">
    <property type="component" value="Unassembled WGS sequence"/>
</dbReference>
<gene>
    <name evidence="6" type="ORF">GCM10022207_18470</name>
</gene>
<evidence type="ECO:0000256" key="1">
    <source>
        <dbReference type="ARBA" id="ARBA00023015"/>
    </source>
</evidence>
<dbReference type="SUPFAM" id="SSF48498">
    <property type="entry name" value="Tetracyclin repressor-like, C-terminal domain"/>
    <property type="match status" value="1"/>
</dbReference>
<dbReference type="PROSITE" id="PS50977">
    <property type="entry name" value="HTH_TETR_2"/>
    <property type="match status" value="1"/>
</dbReference>
<dbReference type="PANTHER" id="PTHR47506">
    <property type="entry name" value="TRANSCRIPTIONAL REGULATORY PROTEIN"/>
    <property type="match status" value="1"/>
</dbReference>
<keyword evidence="3" id="KW-0804">Transcription</keyword>
<reference evidence="7" key="1">
    <citation type="journal article" date="2019" name="Int. J. Syst. Evol. Microbiol.">
        <title>The Global Catalogue of Microorganisms (GCM) 10K type strain sequencing project: providing services to taxonomists for standard genome sequencing and annotation.</title>
        <authorList>
            <consortium name="The Broad Institute Genomics Platform"/>
            <consortium name="The Broad Institute Genome Sequencing Center for Infectious Disease"/>
            <person name="Wu L."/>
            <person name="Ma J."/>
        </authorList>
    </citation>
    <scope>NUCLEOTIDE SEQUENCE [LARGE SCALE GENOMIC DNA]</scope>
    <source>
        <strain evidence="7">JCM 16578</strain>
    </source>
</reference>
<dbReference type="Pfam" id="PF00440">
    <property type="entry name" value="TetR_N"/>
    <property type="match status" value="1"/>
</dbReference>
<sequence length="199" mass="21973">MAGRRQFDEQHTLGRILDVFWHQGYGATSMQDLATATGVQRGSLYNAYQDKESLFLRVFADYADAFVADAGTALDQPDVRRALEDFFDFTINSMTRGTPARGCLSTKTATDTQADAEPIRKAIRGMLDRLEGAMIERLSRPDAGGRLTVPPAEAARVLVTMTRGTVVMERVYQDPERLRATARSMITMLLAGHREPAAA</sequence>
<comment type="caution">
    <text evidence="6">The sequence shown here is derived from an EMBL/GenBank/DDBJ whole genome shotgun (WGS) entry which is preliminary data.</text>
</comment>
<keyword evidence="1" id="KW-0805">Transcription regulation</keyword>
<feature type="domain" description="HTH tetR-type" evidence="5">
    <location>
        <begin position="6"/>
        <end position="66"/>
    </location>
</feature>
<protein>
    <submittedName>
        <fullName evidence="6">TetR/AcrR family transcriptional regulator</fullName>
    </submittedName>
</protein>
<proteinExistence type="predicted"/>
<dbReference type="Gene3D" id="1.10.10.60">
    <property type="entry name" value="Homeodomain-like"/>
    <property type="match status" value="1"/>
</dbReference>
<dbReference type="InterPro" id="IPR011075">
    <property type="entry name" value="TetR_C"/>
</dbReference>
<keyword evidence="2 4" id="KW-0238">DNA-binding</keyword>
<evidence type="ECO:0000256" key="4">
    <source>
        <dbReference type="PROSITE-ProRule" id="PRU00335"/>
    </source>
</evidence>
<dbReference type="SUPFAM" id="SSF46689">
    <property type="entry name" value="Homeodomain-like"/>
    <property type="match status" value="1"/>
</dbReference>
<dbReference type="RefSeq" id="WP_345547413.1">
    <property type="nucleotide sequence ID" value="NZ_BAAAZA010000004.1"/>
</dbReference>
<evidence type="ECO:0000259" key="5">
    <source>
        <dbReference type="PROSITE" id="PS50977"/>
    </source>
</evidence>
<evidence type="ECO:0000313" key="6">
    <source>
        <dbReference type="EMBL" id="GAA3855432.1"/>
    </source>
</evidence>
<dbReference type="EMBL" id="BAAAZA010000004">
    <property type="protein sequence ID" value="GAA3855432.1"/>
    <property type="molecule type" value="Genomic_DNA"/>
</dbReference>